<dbReference type="Pfam" id="PF01841">
    <property type="entry name" value="Transglut_core"/>
    <property type="match status" value="1"/>
</dbReference>
<feature type="transmembrane region" description="Helical" evidence="2">
    <location>
        <begin position="156"/>
        <end position="177"/>
    </location>
</feature>
<dbReference type="RefSeq" id="WP_270042828.1">
    <property type="nucleotide sequence ID" value="NZ_JAPDOD010000026.1"/>
</dbReference>
<organism evidence="4 5">
    <name type="scientific">Solirubrobacter ginsenosidimutans</name>
    <dbReference type="NCBI Taxonomy" id="490573"/>
    <lineage>
        <taxon>Bacteria</taxon>
        <taxon>Bacillati</taxon>
        <taxon>Actinomycetota</taxon>
        <taxon>Thermoleophilia</taxon>
        <taxon>Solirubrobacterales</taxon>
        <taxon>Solirubrobacteraceae</taxon>
        <taxon>Solirubrobacter</taxon>
    </lineage>
</organism>
<evidence type="ECO:0000256" key="1">
    <source>
        <dbReference type="SAM" id="MobiDB-lite"/>
    </source>
</evidence>
<evidence type="ECO:0000313" key="5">
    <source>
        <dbReference type="Proteomes" id="UP001149140"/>
    </source>
</evidence>
<dbReference type="SMART" id="SM00460">
    <property type="entry name" value="TGc"/>
    <property type="match status" value="1"/>
</dbReference>
<name>A0A9X3N2E5_9ACTN</name>
<keyword evidence="2" id="KW-0472">Membrane</keyword>
<reference evidence="4" key="1">
    <citation type="submission" date="2022-10" db="EMBL/GenBank/DDBJ databases">
        <title>The WGS of Solirubrobacter ginsenosidimutans DSM 21036.</title>
        <authorList>
            <person name="Jiang Z."/>
        </authorList>
    </citation>
    <scope>NUCLEOTIDE SEQUENCE</scope>
    <source>
        <strain evidence="4">DSM 21036</strain>
    </source>
</reference>
<accession>A0A9X3N2E5</accession>
<proteinExistence type="predicted"/>
<keyword evidence="5" id="KW-1185">Reference proteome</keyword>
<feature type="transmembrane region" description="Helical" evidence="2">
    <location>
        <begin position="643"/>
        <end position="664"/>
    </location>
</feature>
<feature type="transmembrane region" description="Helical" evidence="2">
    <location>
        <begin position="38"/>
        <end position="61"/>
    </location>
</feature>
<comment type="caution">
    <text evidence="4">The sequence shown here is derived from an EMBL/GenBank/DDBJ whole genome shotgun (WGS) entry which is preliminary data.</text>
</comment>
<evidence type="ECO:0000256" key="2">
    <source>
        <dbReference type="SAM" id="Phobius"/>
    </source>
</evidence>
<feature type="transmembrane region" description="Helical" evidence="2">
    <location>
        <begin position="73"/>
        <end position="90"/>
    </location>
</feature>
<feature type="domain" description="Transglutaminase-like" evidence="3">
    <location>
        <begin position="524"/>
        <end position="595"/>
    </location>
</feature>
<dbReference type="Pfam" id="PF11992">
    <property type="entry name" value="TgpA_N"/>
    <property type="match status" value="1"/>
</dbReference>
<dbReference type="EMBL" id="JAPDOD010000026">
    <property type="protein sequence ID" value="MDA0163583.1"/>
    <property type="molecule type" value="Genomic_DNA"/>
</dbReference>
<gene>
    <name evidence="4" type="ORF">OM076_25135</name>
</gene>
<feature type="transmembrane region" description="Helical" evidence="2">
    <location>
        <begin position="97"/>
        <end position="116"/>
    </location>
</feature>
<keyword evidence="2" id="KW-0812">Transmembrane</keyword>
<dbReference type="Proteomes" id="UP001149140">
    <property type="component" value="Unassembled WGS sequence"/>
</dbReference>
<evidence type="ECO:0000313" key="4">
    <source>
        <dbReference type="EMBL" id="MDA0163583.1"/>
    </source>
</evidence>
<dbReference type="InterPro" id="IPR038765">
    <property type="entry name" value="Papain-like_cys_pep_sf"/>
</dbReference>
<dbReference type="AlphaFoldDB" id="A0A9X3N2E5"/>
<dbReference type="InterPro" id="IPR021878">
    <property type="entry name" value="TgpA_N"/>
</dbReference>
<dbReference type="PANTHER" id="PTHR42736">
    <property type="entry name" value="PROTEIN-GLUTAMINE GAMMA-GLUTAMYLTRANSFERASE"/>
    <property type="match status" value="1"/>
</dbReference>
<dbReference type="InterPro" id="IPR002931">
    <property type="entry name" value="Transglutaminase-like"/>
</dbReference>
<dbReference type="Gene3D" id="3.10.620.30">
    <property type="match status" value="1"/>
</dbReference>
<feature type="transmembrane region" description="Helical" evidence="2">
    <location>
        <begin position="236"/>
        <end position="256"/>
    </location>
</feature>
<evidence type="ECO:0000259" key="3">
    <source>
        <dbReference type="SMART" id="SM00460"/>
    </source>
</evidence>
<feature type="region of interest" description="Disordered" evidence="1">
    <location>
        <begin position="597"/>
        <end position="627"/>
    </location>
</feature>
<feature type="transmembrane region" description="Helical" evidence="2">
    <location>
        <begin position="211"/>
        <end position="227"/>
    </location>
</feature>
<keyword evidence="2" id="KW-1133">Transmembrane helix</keyword>
<protein>
    <submittedName>
        <fullName evidence="4">Transglutaminase-like domain-containing protein</fullName>
    </submittedName>
</protein>
<dbReference type="PANTHER" id="PTHR42736:SF1">
    <property type="entry name" value="PROTEIN-GLUTAMINE GAMMA-GLUTAMYLTRANSFERASE"/>
    <property type="match status" value="1"/>
</dbReference>
<dbReference type="InterPro" id="IPR052901">
    <property type="entry name" value="Bact_TGase-like"/>
</dbReference>
<dbReference type="SUPFAM" id="SSF54001">
    <property type="entry name" value="Cysteine proteinases"/>
    <property type="match status" value="1"/>
</dbReference>
<sequence length="758" mass="82292">MSATLAPPPQRPKSHDDAVATQLSTPVKPTIRSATGATVLPVAVARSIAFVALAAWGALHWMSMLEPAEPKRGWTVVGVAILAVAAMLGAGRLPGKWRVVAAVAAIVPLVALMLLAGRVADELLLPGGWGELASGISRGISDLPGVRVPYRGLDDWVRTVIPLGGSALVLVAALLAFWPRRSKLGFPAAALLLLIVLYVVPVVALDFTVEFLRGAVFTLLMVAFLRLEKLRRRDSLAAVALAVVATLVALGAAPILNRDTPWFDYETWAADTSASKSTSFNWDTQTYAGLNWPRDGRELIRVKAKTPAYWKTTNLDMFDGNIWRRTDTPVSVNELPTDNPLALKNWTQKIKVSVRNLRSDQFVTAGFASEIDIPRLETIPTLDGLYIPGRTLRRGDAYTATVYTPKPTERQRRRAGVDYESALANYATIHASLPGVPGASEFDIAFPFFGTKGAPIVYPPRNGTATEVLDRAGLGRIYALALQLSDGAKTPDEYVQRLLDYFSGKEFTYSEVPPRASSTLDGFLFDTKQGYCQQYSGAMALLLRMGGIPARVATGFSTGATDFKTGEYVVRDFDAHAWVEVYYPNWGWLTFDPTPADSPARSQPLDARTTGGNLGNATGSNFGGDPVSERGANVAVTDPAAPWWRIPAIVAGAFALAGLGYLALRRWRRGAPPALSELERALRRTRREPAPGTTLHALELRFANTPAAAGYVRALRENRYRDEPSHPTRAQRRGLRAELGRGGGILGHIRAWWALPPR</sequence>
<feature type="transmembrane region" description="Helical" evidence="2">
    <location>
        <begin position="184"/>
        <end position="205"/>
    </location>
</feature>